<dbReference type="Proteomes" id="UP000679312">
    <property type="component" value="Chromosome"/>
</dbReference>
<dbReference type="EMBL" id="CP053881">
    <property type="protein sequence ID" value="QWL61392.1"/>
    <property type="molecule type" value="Genomic_DNA"/>
</dbReference>
<dbReference type="Proteomes" id="UP000595481">
    <property type="component" value="Chromosome"/>
</dbReference>
<evidence type="ECO:0000313" key="2">
    <source>
        <dbReference type="EMBL" id="QWL61392.1"/>
    </source>
</evidence>
<reference evidence="2 4" key="3">
    <citation type="journal article" date="2021" name="Front. Microbiol.">
        <title>Prevalence and Genetic Analysis of Chromosomal mcr-3/7 in Aeromonas From U.S. Animal-Derived Samples.</title>
        <authorList>
            <person name="Wang Y."/>
            <person name="Hou N."/>
            <person name="Rasooly R."/>
            <person name="Gu Y."/>
            <person name="He X."/>
        </authorList>
    </citation>
    <scope>NUCLEOTIDE SEQUENCE [LARGE SCALE GENOMIC DNA]</scope>
    <source>
        <strain evidence="2 4">4608</strain>
    </source>
</reference>
<proteinExistence type="predicted"/>
<dbReference type="RefSeq" id="WP_042032206.1">
    <property type="nucleotide sequence ID" value="NZ_AP024466.1"/>
</dbReference>
<evidence type="ECO:0000313" key="3">
    <source>
        <dbReference type="Proteomes" id="UP000595481"/>
    </source>
</evidence>
<keyword evidence="3" id="KW-1185">Reference proteome</keyword>
<evidence type="ECO:0000313" key="4">
    <source>
        <dbReference type="Proteomes" id="UP000679312"/>
    </source>
</evidence>
<sequence>MSWFTRFRERRALRRYLAMSAILAKEYGACEQYSAGQLLTQARIHKLPTRWLGYYFALYRHESAPELVSGWQLDDARLLALRQSLAESLFHHDIAYTALDVRELARPAQWRGGSDRKVQTQGITFRQY</sequence>
<gene>
    <name evidence="2" type="ORF">HQ399_03650</name>
    <name evidence="1" type="ORF">I6H43_08370</name>
</gene>
<evidence type="ECO:0000313" key="1">
    <source>
        <dbReference type="EMBL" id="QQB21517.1"/>
    </source>
</evidence>
<dbReference type="AlphaFoldDB" id="A0ABD7EJX5"/>
<dbReference type="GeneID" id="69551288"/>
<accession>A0ABD7EJX5</accession>
<protein>
    <submittedName>
        <fullName evidence="2">Uncharacterized protein</fullName>
    </submittedName>
</protein>
<dbReference type="EMBL" id="CP066092">
    <property type="protein sequence ID" value="QQB21517.1"/>
    <property type="molecule type" value="Genomic_DNA"/>
</dbReference>
<reference evidence="2" key="1">
    <citation type="submission" date="2020-05" db="EMBL/GenBank/DDBJ databases">
        <authorList>
            <person name="Liao W."/>
            <person name="He Y."/>
            <person name="Tan R."/>
            <person name="He X."/>
            <person name="Yang Z."/>
        </authorList>
    </citation>
    <scope>NUCLEOTIDE SEQUENCE</scope>
    <source>
        <strain evidence="2">4608</strain>
    </source>
</reference>
<dbReference type="InterPro" id="IPR046689">
    <property type="entry name" value="DUF6559"/>
</dbReference>
<reference evidence="1 3" key="2">
    <citation type="submission" date="2020-12" db="EMBL/GenBank/DDBJ databases">
        <title>FDA dAtabase for Regulatory Grade micrObial Sequences (FDA-ARGOS): Supporting development and validation of Infectious Disease Dx tests.</title>
        <authorList>
            <person name="Sproer C."/>
            <person name="Gronow S."/>
            <person name="Severitt S."/>
            <person name="Schroder I."/>
            <person name="Tallon L."/>
            <person name="Sadzewicz L."/>
            <person name="Zhao X."/>
            <person name="Boylan J."/>
            <person name="Ott S."/>
            <person name="Bowen H."/>
            <person name="Vavikolanu K."/>
            <person name="Mehta A."/>
            <person name="Aluvathingal J."/>
            <person name="Nadendla S."/>
            <person name="Lowell S."/>
            <person name="Myers T."/>
            <person name="Yan Y."/>
            <person name="Sichtig H."/>
        </authorList>
    </citation>
    <scope>NUCLEOTIDE SEQUENCE [LARGE SCALE GENOMIC DNA]</scope>
    <source>
        <strain evidence="1 3">FDAARGOS_986</strain>
    </source>
</reference>
<organism evidence="2 4">
    <name type="scientific">Aeromonas jandaei</name>
    <dbReference type="NCBI Taxonomy" id="650"/>
    <lineage>
        <taxon>Bacteria</taxon>
        <taxon>Pseudomonadati</taxon>
        <taxon>Pseudomonadota</taxon>
        <taxon>Gammaproteobacteria</taxon>
        <taxon>Aeromonadales</taxon>
        <taxon>Aeromonadaceae</taxon>
        <taxon>Aeromonas</taxon>
    </lineage>
</organism>
<dbReference type="Pfam" id="PF20196">
    <property type="entry name" value="DUF6559"/>
    <property type="match status" value="1"/>
</dbReference>
<name>A0ABD7EJX5_AERJA</name>